<dbReference type="PANTHER" id="PTHR38776">
    <property type="entry name" value="MLTA-INTERACTING PROTEIN-RELATED"/>
    <property type="match status" value="1"/>
</dbReference>
<evidence type="ECO:0000313" key="6">
    <source>
        <dbReference type="EMBL" id="TIX51668.1"/>
    </source>
</evidence>
<gene>
    <name evidence="6" type="ORF">E5222_04255</name>
</gene>
<dbReference type="Proteomes" id="UP000309389">
    <property type="component" value="Unassembled WGS sequence"/>
</dbReference>
<keyword evidence="5" id="KW-0998">Cell outer membrane</keyword>
<evidence type="ECO:0000256" key="1">
    <source>
        <dbReference type="ARBA" id="ARBA00004442"/>
    </source>
</evidence>
<evidence type="ECO:0000313" key="7">
    <source>
        <dbReference type="Proteomes" id="UP000309389"/>
    </source>
</evidence>
<sequence>MPTLRSGPFAGLATWQSRIRELARNRAEPKGWRKVGLPGVRLHQRSPTPMQIRLPQKFPASLATLALAPLALWHSAAFAQDDQPPGGPPMGGDQFVIGVGGMYEPGYLGSDSYRFQPLPVVDIKYDRFFANFEDGIGLNLIDTENVTIGAGVTMADNYRASDAPEGIGKLSFGVGARGFVKLRQAGFEATLGGMQIVTGSTGGFVADATVSRPVFINESFMLMPSVGVRWADAKHNDRYFGVNAAQSTASGLSQFSTGSGFLDAKAELGSMYLVTDRISMGVNAGVTTLLGDVRNSPIVERRTSPYVLAFVGYRF</sequence>
<comment type="similarity">
    <text evidence="2">Belongs to the MipA/OmpV family.</text>
</comment>
<proteinExistence type="inferred from homology"/>
<dbReference type="OrthoDB" id="5462484at2"/>
<evidence type="ECO:0000256" key="2">
    <source>
        <dbReference type="ARBA" id="ARBA00005722"/>
    </source>
</evidence>
<name>A0A4T3F3D1_9SPHN</name>
<protein>
    <submittedName>
        <fullName evidence="6">MipA/OmpV family protein</fullName>
    </submittedName>
</protein>
<organism evidence="6 7">
    <name type="scientific">Alteraurantiacibacter aquimixticola</name>
    <dbReference type="NCBI Taxonomy" id="2489173"/>
    <lineage>
        <taxon>Bacteria</taxon>
        <taxon>Pseudomonadati</taxon>
        <taxon>Pseudomonadota</taxon>
        <taxon>Alphaproteobacteria</taxon>
        <taxon>Sphingomonadales</taxon>
        <taxon>Erythrobacteraceae</taxon>
        <taxon>Alteraurantiacibacter</taxon>
    </lineage>
</organism>
<evidence type="ECO:0000256" key="4">
    <source>
        <dbReference type="ARBA" id="ARBA00023136"/>
    </source>
</evidence>
<evidence type="ECO:0000256" key="5">
    <source>
        <dbReference type="ARBA" id="ARBA00023237"/>
    </source>
</evidence>
<keyword evidence="4" id="KW-0472">Membrane</keyword>
<evidence type="ECO:0000256" key="3">
    <source>
        <dbReference type="ARBA" id="ARBA00022729"/>
    </source>
</evidence>
<keyword evidence="3" id="KW-0732">Signal</keyword>
<dbReference type="GO" id="GO:0009279">
    <property type="term" value="C:cell outer membrane"/>
    <property type="evidence" value="ECO:0007669"/>
    <property type="project" value="UniProtKB-SubCell"/>
</dbReference>
<comment type="subcellular location">
    <subcellularLocation>
        <location evidence="1">Cell outer membrane</location>
    </subcellularLocation>
</comment>
<dbReference type="InterPro" id="IPR010583">
    <property type="entry name" value="MipA"/>
</dbReference>
<keyword evidence="7" id="KW-1185">Reference proteome</keyword>
<dbReference type="EMBL" id="SSHH01000001">
    <property type="protein sequence ID" value="TIX51668.1"/>
    <property type="molecule type" value="Genomic_DNA"/>
</dbReference>
<dbReference type="PANTHER" id="PTHR38776:SF1">
    <property type="entry name" value="MLTA-INTERACTING PROTEIN-RELATED"/>
    <property type="match status" value="1"/>
</dbReference>
<reference evidence="6 7" key="1">
    <citation type="submission" date="2019-04" db="EMBL/GenBank/DDBJ databases">
        <title>Altererythrobacter aquimixticola sp. nov., isolated from sediment of junction between the ocean and a freshwater spring.</title>
        <authorList>
            <person name="Yoon J.-H."/>
        </authorList>
    </citation>
    <scope>NUCLEOTIDE SEQUENCE [LARGE SCALE GENOMIC DNA]</scope>
    <source>
        <strain evidence="6 7">SSKS-13</strain>
    </source>
</reference>
<comment type="caution">
    <text evidence="6">The sequence shown here is derived from an EMBL/GenBank/DDBJ whole genome shotgun (WGS) entry which is preliminary data.</text>
</comment>
<accession>A0A4T3F3D1</accession>
<dbReference type="AlphaFoldDB" id="A0A4T3F3D1"/>
<dbReference type="Pfam" id="PF06629">
    <property type="entry name" value="MipA"/>
    <property type="match status" value="1"/>
</dbReference>